<name>A0A5E7HK21_PSEFL</name>
<evidence type="ECO:0000313" key="2">
    <source>
        <dbReference type="Proteomes" id="UP000326067"/>
    </source>
</evidence>
<protein>
    <recommendedName>
        <fullName evidence="3">CHAT domain-containing protein</fullName>
    </recommendedName>
</protein>
<organism evidence="1 2">
    <name type="scientific">Pseudomonas fluorescens</name>
    <dbReference type="NCBI Taxonomy" id="294"/>
    <lineage>
        <taxon>Bacteria</taxon>
        <taxon>Pseudomonadati</taxon>
        <taxon>Pseudomonadota</taxon>
        <taxon>Gammaproteobacteria</taxon>
        <taxon>Pseudomonadales</taxon>
        <taxon>Pseudomonadaceae</taxon>
        <taxon>Pseudomonas</taxon>
    </lineage>
</organism>
<gene>
    <name evidence="1" type="ORF">PS847_00965</name>
</gene>
<sequence>MDEAELSYQSSEFYLRHMSDAIEASQSGDTPAVGVAVFSFFSGTEYRPGTTANLESYHFMCVIRSDELSSFIRVQPTFLLKWIQTLFHYCRSMAAMPEIIETVWPVAARIVDALKGHFEVEGMLASSQLATWDYFYGKANHPRYLEGIKKWEVTHPKAIAYRNLFCSTAINRDSPDFKDYVQGCYLTKDFYTHENQAIAILNYYCHIEESEEILDELLRLIKTEDMKVLTKSGNCDFLKGIIAHFYDHNDYQPLFKLLSSLKNVAPNAIPGHGFVLSNGQILTVMTASSRINFPAEGNYPSYERLIKIRNQLLNVYVSLLGTPSQDARFFDADRSGTPAVDDDLSSYRDIVIEHFRLNNDIYDEVNSITLAPSHDFPIQAARFGLGKNAPWISASLEVMADDPEEHSFVFMLASHTHTVNVEQAFIRAHFGTSAEIYIDPSVETFTEIFKSERHSVIYISAHGMYNHWGSGKEDHILFSDECIIPGNVLHSCIPKSPYARNVILNICNGATVEISCNPYSRGLAASIARGNQRVVSHLWPVNPIYAASFGLLVLHYLRERDLLDASREAFATLNQEKDSIIQTVRSLGADCDALSEYLEKTEFKMNAFKNIGSIAAYS</sequence>
<evidence type="ECO:0000313" key="1">
    <source>
        <dbReference type="EMBL" id="VVO64270.1"/>
    </source>
</evidence>
<dbReference type="Proteomes" id="UP000326067">
    <property type="component" value="Unassembled WGS sequence"/>
</dbReference>
<dbReference type="EMBL" id="CABVIC010000001">
    <property type="protein sequence ID" value="VVO64270.1"/>
    <property type="molecule type" value="Genomic_DNA"/>
</dbReference>
<evidence type="ECO:0008006" key="3">
    <source>
        <dbReference type="Google" id="ProtNLM"/>
    </source>
</evidence>
<proteinExistence type="predicted"/>
<reference evidence="1 2" key="1">
    <citation type="submission" date="2019-09" db="EMBL/GenBank/DDBJ databases">
        <authorList>
            <person name="Chandra G."/>
            <person name="Truman W A."/>
        </authorList>
    </citation>
    <scope>NUCLEOTIDE SEQUENCE [LARGE SCALE GENOMIC DNA]</scope>
    <source>
        <strain evidence="1">PS847</strain>
    </source>
</reference>
<dbReference type="RefSeq" id="WP_150635304.1">
    <property type="nucleotide sequence ID" value="NZ_CABVIC010000001.1"/>
</dbReference>
<accession>A0A5E7HK21</accession>
<dbReference type="AlphaFoldDB" id="A0A5E7HK21"/>